<dbReference type="InterPro" id="IPR002797">
    <property type="entry name" value="Polysacc_synth"/>
</dbReference>
<dbReference type="InterPro" id="IPR052556">
    <property type="entry name" value="PolySynth_Transporter"/>
</dbReference>
<comment type="subcellular location">
    <subcellularLocation>
        <location evidence="1">Membrane</location>
        <topology evidence="1">Multi-pass membrane protein</topology>
    </subcellularLocation>
</comment>
<dbReference type="CDD" id="cd13128">
    <property type="entry name" value="MATE_Wzx_like"/>
    <property type="match status" value="1"/>
</dbReference>
<dbReference type="EMBL" id="WSRS01000012">
    <property type="protein sequence ID" value="MVX58506.1"/>
    <property type="molecule type" value="Genomic_DNA"/>
</dbReference>
<evidence type="ECO:0000256" key="1">
    <source>
        <dbReference type="ARBA" id="ARBA00004141"/>
    </source>
</evidence>
<dbReference type="GO" id="GO:0016020">
    <property type="term" value="C:membrane"/>
    <property type="evidence" value="ECO:0007669"/>
    <property type="project" value="UniProtKB-SubCell"/>
</dbReference>
<comment type="caution">
    <text evidence="6">The sequence shown here is derived from an EMBL/GenBank/DDBJ whole genome shotgun (WGS) entry which is preliminary data.</text>
</comment>
<feature type="transmembrane region" description="Helical" evidence="5">
    <location>
        <begin position="83"/>
        <end position="103"/>
    </location>
</feature>
<organism evidence="6 8">
    <name type="scientific">Streptococcus danieliae</name>
    <dbReference type="NCBI Taxonomy" id="747656"/>
    <lineage>
        <taxon>Bacteria</taxon>
        <taxon>Bacillati</taxon>
        <taxon>Bacillota</taxon>
        <taxon>Bacilli</taxon>
        <taxon>Lactobacillales</taxon>
        <taxon>Streptococcaceae</taxon>
        <taxon>Streptococcus</taxon>
    </lineage>
</organism>
<dbReference type="Pfam" id="PF01943">
    <property type="entry name" value="Polysacc_synt"/>
    <property type="match status" value="1"/>
</dbReference>
<evidence type="ECO:0000313" key="9">
    <source>
        <dbReference type="Proteomes" id="UP000589521"/>
    </source>
</evidence>
<name>A0A7X3G8S2_9STRE</name>
<evidence type="ECO:0000256" key="5">
    <source>
        <dbReference type="SAM" id="Phobius"/>
    </source>
</evidence>
<dbReference type="Proteomes" id="UP000461595">
    <property type="component" value="Unassembled WGS sequence"/>
</dbReference>
<dbReference type="PANTHER" id="PTHR43424:SF1">
    <property type="entry name" value="LOCUS PUTATIVE PROTEIN 1-RELATED"/>
    <property type="match status" value="1"/>
</dbReference>
<feature type="transmembrane region" description="Helical" evidence="5">
    <location>
        <begin position="316"/>
        <end position="338"/>
    </location>
</feature>
<gene>
    <name evidence="6" type="ORF">E5983_02415</name>
    <name evidence="7" type="ORF">HZY94_06900</name>
</gene>
<evidence type="ECO:0000313" key="6">
    <source>
        <dbReference type="EMBL" id="MVX58506.1"/>
    </source>
</evidence>
<feature type="transmembrane region" description="Helical" evidence="5">
    <location>
        <begin position="432"/>
        <end position="456"/>
    </location>
</feature>
<evidence type="ECO:0000256" key="2">
    <source>
        <dbReference type="ARBA" id="ARBA00022692"/>
    </source>
</evidence>
<sequence length="471" mass="53896">MKLIKNYLYNLSYQVLLILLPIITTPYVTRIFSSNDLGTYAFYNSIATYFLLLAGLGVANYGTRLISQNRNRLSSTFWSIYQLQLLATSLSILFYAITIIGVPRMQHPVALLFTISLISKGLDISWFFQGLEDFRRITIRNTLVKILGVASIFLFVKSSEDLGKYVFFLVVFEALGQLSMWIPAKKYIGRWVWDWEQIKYHIKPVILLFVPQIAITLYISLDQTMLGILAGNEEVGLYDQANKILKILLTVVTSLGTVMLPRISGLITEKKEDEVNRLYNLSFLVYNLVIFPMILGMLIINEDFISIFLGPDFQEVTIAISIMIWRLFFIGWTNIMGIQILIPHGKNKEYMLSTTVPAVFSLLLNLVLIPYLGFIGAAITSVLSEFLVWLIQVYATREQLRQLSFYKSMWRILLASLLMFTVLLGLKMTVHFSAFLNIMIYVSVGAVVYLGGLYILKAVDLKELRLEYLKK</sequence>
<feature type="transmembrane region" description="Helical" evidence="5">
    <location>
        <begin position="143"/>
        <end position="159"/>
    </location>
</feature>
<feature type="transmembrane region" description="Helical" evidence="5">
    <location>
        <begin position="281"/>
        <end position="300"/>
    </location>
</feature>
<feature type="transmembrane region" description="Helical" evidence="5">
    <location>
        <begin position="165"/>
        <end position="184"/>
    </location>
</feature>
<dbReference type="Proteomes" id="UP000589521">
    <property type="component" value="Unassembled WGS sequence"/>
</dbReference>
<reference evidence="7 9" key="2">
    <citation type="submission" date="2020-07" db="EMBL/GenBank/DDBJ databases">
        <title>MOT database genomes.</title>
        <authorList>
            <person name="Joseph S."/>
            <person name="Aduse-Opoku J."/>
            <person name="Hashim A."/>
            <person name="Wade W."/>
            <person name="Curtis M."/>
        </authorList>
    </citation>
    <scope>NUCLEOTIDE SEQUENCE [LARGE SCALE GENOMIC DNA]</scope>
    <source>
        <strain evidence="7 9">STR</strain>
    </source>
</reference>
<protein>
    <submittedName>
        <fullName evidence="6 7">Flippase</fullName>
    </submittedName>
</protein>
<feature type="transmembrane region" description="Helical" evidence="5">
    <location>
        <begin position="7"/>
        <end position="28"/>
    </location>
</feature>
<feature type="transmembrane region" description="Helical" evidence="5">
    <location>
        <begin position="205"/>
        <end position="221"/>
    </location>
</feature>
<keyword evidence="2 5" id="KW-0812">Transmembrane</keyword>
<feature type="transmembrane region" description="Helical" evidence="5">
    <location>
        <begin position="408"/>
        <end position="426"/>
    </location>
</feature>
<accession>A0A7X3G8S2</accession>
<feature type="transmembrane region" description="Helical" evidence="5">
    <location>
        <begin position="374"/>
        <end position="396"/>
    </location>
</feature>
<keyword evidence="3 5" id="KW-1133">Transmembrane helix</keyword>
<feature type="transmembrane region" description="Helical" evidence="5">
    <location>
        <begin position="241"/>
        <end position="260"/>
    </location>
</feature>
<feature type="transmembrane region" description="Helical" evidence="5">
    <location>
        <begin position="40"/>
        <end position="62"/>
    </location>
</feature>
<dbReference type="PANTHER" id="PTHR43424">
    <property type="entry name" value="LOCUS PUTATIVE PROTEIN 1-RELATED"/>
    <property type="match status" value="1"/>
</dbReference>
<evidence type="ECO:0000256" key="3">
    <source>
        <dbReference type="ARBA" id="ARBA00022989"/>
    </source>
</evidence>
<feature type="transmembrane region" description="Helical" evidence="5">
    <location>
        <begin position="109"/>
        <end position="131"/>
    </location>
</feature>
<reference evidence="6 8" key="1">
    <citation type="submission" date="2019-12" db="EMBL/GenBank/DDBJ databases">
        <title>Microbes associate with the intestines of laboratory mice.</title>
        <authorList>
            <person name="Navarre W."/>
            <person name="Wong E."/>
        </authorList>
    </citation>
    <scope>NUCLEOTIDE SEQUENCE [LARGE SCALE GENOMIC DNA]</scope>
    <source>
        <strain evidence="6 8">NM51_B2-22</strain>
    </source>
</reference>
<feature type="transmembrane region" description="Helical" evidence="5">
    <location>
        <begin position="350"/>
        <end position="368"/>
    </location>
</feature>
<keyword evidence="4 5" id="KW-0472">Membrane</keyword>
<dbReference type="RefSeq" id="WP_160332330.1">
    <property type="nucleotide sequence ID" value="NZ_JACBXX010000142.1"/>
</dbReference>
<dbReference type="EMBL" id="JACBXX010000142">
    <property type="protein sequence ID" value="NYS96899.1"/>
    <property type="molecule type" value="Genomic_DNA"/>
</dbReference>
<dbReference type="AlphaFoldDB" id="A0A7X3G8S2"/>
<evidence type="ECO:0000313" key="7">
    <source>
        <dbReference type="EMBL" id="NYS96899.1"/>
    </source>
</evidence>
<evidence type="ECO:0000313" key="8">
    <source>
        <dbReference type="Proteomes" id="UP000461595"/>
    </source>
</evidence>
<dbReference type="OrthoDB" id="9815702at2"/>
<proteinExistence type="predicted"/>
<evidence type="ECO:0000256" key="4">
    <source>
        <dbReference type="ARBA" id="ARBA00023136"/>
    </source>
</evidence>